<feature type="transmembrane region" description="Helical" evidence="1">
    <location>
        <begin position="309"/>
        <end position="330"/>
    </location>
</feature>
<feature type="transmembrane region" description="Helical" evidence="1">
    <location>
        <begin position="47"/>
        <end position="67"/>
    </location>
</feature>
<organism evidence="2 3">
    <name type="scientific">Pomacea canaliculata</name>
    <name type="common">Golden apple snail</name>
    <dbReference type="NCBI Taxonomy" id="400727"/>
    <lineage>
        <taxon>Eukaryota</taxon>
        <taxon>Metazoa</taxon>
        <taxon>Spiralia</taxon>
        <taxon>Lophotrochozoa</taxon>
        <taxon>Mollusca</taxon>
        <taxon>Gastropoda</taxon>
        <taxon>Caenogastropoda</taxon>
        <taxon>Architaenioglossa</taxon>
        <taxon>Ampullarioidea</taxon>
        <taxon>Ampullariidae</taxon>
        <taxon>Pomacea</taxon>
    </lineage>
</organism>
<dbReference type="OrthoDB" id="29773at2759"/>
<comment type="caution">
    <text evidence="2">The sequence shown here is derived from an EMBL/GenBank/DDBJ whole genome shotgun (WGS) entry which is preliminary data.</text>
</comment>
<dbReference type="InterPro" id="IPR037185">
    <property type="entry name" value="EmrE-like"/>
</dbReference>
<gene>
    <name evidence="2" type="ORF">C0Q70_03727</name>
</gene>
<dbReference type="Proteomes" id="UP000245119">
    <property type="component" value="Linkage Group LG2"/>
</dbReference>
<accession>A0A2T7PTK1</accession>
<feature type="transmembrane region" description="Helical" evidence="1">
    <location>
        <begin position="194"/>
        <end position="216"/>
    </location>
</feature>
<dbReference type="OMA" id="ANINQAG"/>
<evidence type="ECO:0000313" key="2">
    <source>
        <dbReference type="EMBL" id="PVD36739.1"/>
    </source>
</evidence>
<name>A0A2T7PTK1_POMCA</name>
<evidence type="ECO:0000313" key="3">
    <source>
        <dbReference type="Proteomes" id="UP000245119"/>
    </source>
</evidence>
<keyword evidence="1" id="KW-0472">Membrane</keyword>
<feature type="transmembrane region" description="Helical" evidence="1">
    <location>
        <begin position="367"/>
        <end position="385"/>
    </location>
</feature>
<protein>
    <recommendedName>
        <fullName evidence="4">EamA domain-containing protein</fullName>
    </recommendedName>
</protein>
<dbReference type="PANTHER" id="PTHR13146">
    <property type="match status" value="1"/>
</dbReference>
<feature type="transmembrane region" description="Helical" evidence="1">
    <location>
        <begin position="268"/>
        <end position="289"/>
    </location>
</feature>
<keyword evidence="1" id="KW-1133">Transmembrane helix</keyword>
<feature type="transmembrane region" description="Helical" evidence="1">
    <location>
        <begin position="140"/>
        <end position="160"/>
    </location>
</feature>
<evidence type="ECO:0008006" key="4">
    <source>
        <dbReference type="Google" id="ProtNLM"/>
    </source>
</evidence>
<dbReference type="GO" id="GO:0016020">
    <property type="term" value="C:membrane"/>
    <property type="evidence" value="ECO:0007669"/>
    <property type="project" value="TreeGrafter"/>
</dbReference>
<reference evidence="2 3" key="1">
    <citation type="submission" date="2018-04" db="EMBL/GenBank/DDBJ databases">
        <title>The genome of golden apple snail Pomacea canaliculata provides insight into stress tolerance and invasive adaptation.</title>
        <authorList>
            <person name="Liu C."/>
            <person name="Liu B."/>
            <person name="Ren Y."/>
            <person name="Zhang Y."/>
            <person name="Wang H."/>
            <person name="Li S."/>
            <person name="Jiang F."/>
            <person name="Yin L."/>
            <person name="Zhang G."/>
            <person name="Qian W."/>
            <person name="Fan W."/>
        </authorList>
    </citation>
    <scope>NUCLEOTIDE SEQUENCE [LARGE SCALE GENOMIC DNA]</scope>
    <source>
        <strain evidence="2">SZHN2017</strain>
        <tissue evidence="2">Muscle</tissue>
    </source>
</reference>
<feature type="transmembrane region" description="Helical" evidence="1">
    <location>
        <begin position="166"/>
        <end position="187"/>
    </location>
</feature>
<keyword evidence="3" id="KW-1185">Reference proteome</keyword>
<dbReference type="AlphaFoldDB" id="A0A2T7PTK1"/>
<proteinExistence type="predicted"/>
<dbReference type="PANTHER" id="PTHR13146:SF0">
    <property type="entry name" value="SOLUTE CARRIER FAMILY 35 MEMBER F6"/>
    <property type="match status" value="1"/>
</dbReference>
<feature type="transmembrane region" description="Helical" evidence="1">
    <location>
        <begin position="7"/>
        <end position="27"/>
    </location>
</feature>
<keyword evidence="1" id="KW-0812">Transmembrane</keyword>
<sequence length="433" mass="48612">MGVLEDVILSIITVASGTIFSITPQIAKQINATGTPGFHEHTFEHPFMLMAFQFIAQALCIPIWLIITPAIARENNQAQENAAERQQAYDVPILNNDEPNIQENDNADDDDDVPLLNNEVQPNNPAWHNRPVDQRKFNKFLFLVPAFFDLSRTALLYVALRLSYNSSYMMIRSAAVLFTVLLRVAFLSKHMAKYMWVSIFMVIVGLGLIGMTDYVYDTPRGYDHYGLAAGDLLIVMSQIMIAMQIVYEEKFMDKHSIDPLRVVGLEGLFGAIVSITLLIPFSFVSSGPFSKLPNSRIEDIKDAFLQMRSSWILALCVVGSVVSKVIYYYAGTRLVRNRHDSATRITIDVHHDLIIWAISLRLGWQKFFYPQIIGFILVPIGMMIYNDVLPLCAVCRPPEVPRPAGPLPNAEAINLEHNAVADGQGNHAEQVDD</sequence>
<evidence type="ECO:0000256" key="1">
    <source>
        <dbReference type="SAM" id="Phobius"/>
    </source>
</evidence>
<feature type="transmembrane region" description="Helical" evidence="1">
    <location>
        <begin position="228"/>
        <end position="247"/>
    </location>
</feature>
<dbReference type="EMBL" id="PZQS01000002">
    <property type="protein sequence ID" value="PVD36739.1"/>
    <property type="molecule type" value="Genomic_DNA"/>
</dbReference>
<dbReference type="SUPFAM" id="SSF103481">
    <property type="entry name" value="Multidrug resistance efflux transporter EmrE"/>
    <property type="match status" value="1"/>
</dbReference>